<evidence type="ECO:0000256" key="4">
    <source>
        <dbReference type="ARBA" id="ARBA00022692"/>
    </source>
</evidence>
<organism evidence="11 12">
    <name type="scientific">Cinnamomum micranthum f. kanehirae</name>
    <dbReference type="NCBI Taxonomy" id="337451"/>
    <lineage>
        <taxon>Eukaryota</taxon>
        <taxon>Viridiplantae</taxon>
        <taxon>Streptophyta</taxon>
        <taxon>Embryophyta</taxon>
        <taxon>Tracheophyta</taxon>
        <taxon>Spermatophyta</taxon>
        <taxon>Magnoliopsida</taxon>
        <taxon>Magnoliidae</taxon>
        <taxon>Laurales</taxon>
        <taxon>Lauraceae</taxon>
        <taxon>Cinnamomum</taxon>
    </lineage>
</organism>
<dbReference type="InterPro" id="IPR020966">
    <property type="entry name" value="ALMT"/>
</dbReference>
<dbReference type="EMBL" id="QPKB01000006">
    <property type="protein sequence ID" value="RWR87389.1"/>
    <property type="molecule type" value="Genomic_DNA"/>
</dbReference>
<feature type="compositionally biased region" description="Basic and acidic residues" evidence="9">
    <location>
        <begin position="429"/>
        <end position="443"/>
    </location>
</feature>
<keyword evidence="12" id="KW-1185">Reference proteome</keyword>
<feature type="compositionally biased region" description="Polar residues" evidence="9">
    <location>
        <begin position="411"/>
        <end position="423"/>
    </location>
</feature>
<evidence type="ECO:0000313" key="12">
    <source>
        <dbReference type="Proteomes" id="UP000283530"/>
    </source>
</evidence>
<accession>A0A3S3MW68</accession>
<dbReference type="GO" id="GO:0034220">
    <property type="term" value="P:monoatomic ion transmembrane transport"/>
    <property type="evidence" value="ECO:0007669"/>
    <property type="project" value="UniProtKB-KW"/>
</dbReference>
<comment type="similarity">
    <text evidence="2">Belongs to the aromatic acid exporter (TC 2.A.85) family.</text>
</comment>
<evidence type="ECO:0000256" key="10">
    <source>
        <dbReference type="SAM" id="Phobius"/>
    </source>
</evidence>
<evidence type="ECO:0000256" key="6">
    <source>
        <dbReference type="ARBA" id="ARBA00023065"/>
    </source>
</evidence>
<keyword evidence="7 10" id="KW-0472">Membrane</keyword>
<sequence length="526" mass="58763">MAENEACSEGTDMKSNGHNGKPVEKMKRLAVSLWHKIWEVGREDPRRVIHSLKVGLALTLVSFLYLMEPIFKGIGQNAMWAVMTVVVVLEFTAGATLYKGLNRGFGTLCASSLAFFVEFIADKSGKVFHAVFIGLSVFVIGFSATYLRFIPCIKKNYDYGVVIFLLTFNLITVSSYRIHNVLRIAKVRLYTIAIGCGLCLIMSLLIFPNWAGEELHNSTVTKLEGLARSVEACMNEYFKDAEIEVTRCNSSKDPIHKDCRAVLDSKSNDESLALFASWEPRRFRHCYRHPWQQYVKLGAALRHFGYTIMALHGCVESEVQTPRSVRAIFKNPCIRLAGEVEKVLLELAGSIKDRRCCSHDILSENLHEALQELNAAIKAQPRLFLGSTHGETHDVLRVAAAAAQQKPNKESGISLSSVKTDTSALPEFQSKRDTDHHSKDSDRKALRPTLSKIVITSLEFSEALPFAAFASLLVEMAVRLELVIEEVEELEKVACFKFQEKPNVDIIVTCKKNVPESPHLPSQAAE</sequence>
<reference evidence="11 12" key="1">
    <citation type="journal article" date="2019" name="Nat. Plants">
        <title>Stout camphor tree genome fills gaps in understanding of flowering plant genome evolution.</title>
        <authorList>
            <person name="Chaw S.M."/>
            <person name="Liu Y.C."/>
            <person name="Wu Y.W."/>
            <person name="Wang H.Y."/>
            <person name="Lin C.I."/>
            <person name="Wu C.S."/>
            <person name="Ke H.M."/>
            <person name="Chang L.Y."/>
            <person name="Hsu C.Y."/>
            <person name="Yang H.T."/>
            <person name="Sudianto E."/>
            <person name="Hsu M.H."/>
            <person name="Wu K.P."/>
            <person name="Wang L.N."/>
            <person name="Leebens-Mack J.H."/>
            <person name="Tsai I.J."/>
        </authorList>
    </citation>
    <scope>NUCLEOTIDE SEQUENCE [LARGE SCALE GENOMIC DNA]</scope>
    <source>
        <strain evidence="12">cv. Chaw 1501</strain>
        <tissue evidence="11">Young leaves</tissue>
    </source>
</reference>
<evidence type="ECO:0000256" key="1">
    <source>
        <dbReference type="ARBA" id="ARBA00004141"/>
    </source>
</evidence>
<feature type="transmembrane region" description="Helical" evidence="10">
    <location>
        <begin position="48"/>
        <end position="66"/>
    </location>
</feature>
<evidence type="ECO:0000256" key="8">
    <source>
        <dbReference type="ARBA" id="ARBA00023303"/>
    </source>
</evidence>
<dbReference type="GO" id="GO:0015743">
    <property type="term" value="P:malate transport"/>
    <property type="evidence" value="ECO:0007669"/>
    <property type="project" value="InterPro"/>
</dbReference>
<comment type="caution">
    <text evidence="11">The sequence shown here is derived from an EMBL/GenBank/DDBJ whole genome shotgun (WGS) entry which is preliminary data.</text>
</comment>
<evidence type="ECO:0000256" key="7">
    <source>
        <dbReference type="ARBA" id="ARBA00023136"/>
    </source>
</evidence>
<keyword evidence="5 10" id="KW-1133">Transmembrane helix</keyword>
<dbReference type="STRING" id="337451.A0A3S3MW68"/>
<proteinExistence type="inferred from homology"/>
<comment type="subcellular location">
    <subcellularLocation>
        <location evidence="1">Membrane</location>
        <topology evidence="1">Multi-pass membrane protein</topology>
    </subcellularLocation>
</comment>
<protein>
    <submittedName>
        <fullName evidence="11">Aluminum-activated malate transporter 12</fullName>
    </submittedName>
</protein>
<dbReference type="GO" id="GO:0016020">
    <property type="term" value="C:membrane"/>
    <property type="evidence" value="ECO:0007669"/>
    <property type="project" value="UniProtKB-SubCell"/>
</dbReference>
<keyword evidence="6" id="KW-0406">Ion transport</keyword>
<evidence type="ECO:0000313" key="11">
    <source>
        <dbReference type="EMBL" id="RWR87389.1"/>
    </source>
</evidence>
<feature type="transmembrane region" description="Helical" evidence="10">
    <location>
        <begin position="78"/>
        <end position="98"/>
    </location>
</feature>
<evidence type="ECO:0000256" key="9">
    <source>
        <dbReference type="SAM" id="MobiDB-lite"/>
    </source>
</evidence>
<gene>
    <name evidence="11" type="ORF">CKAN_01633000</name>
</gene>
<feature type="region of interest" description="Disordered" evidence="9">
    <location>
        <begin position="407"/>
        <end position="443"/>
    </location>
</feature>
<evidence type="ECO:0000256" key="2">
    <source>
        <dbReference type="ARBA" id="ARBA00007079"/>
    </source>
</evidence>
<feature type="transmembrane region" description="Helical" evidence="10">
    <location>
        <begin position="190"/>
        <end position="211"/>
    </location>
</feature>
<keyword evidence="8" id="KW-0407">Ion channel</keyword>
<dbReference type="PANTHER" id="PTHR31086">
    <property type="entry name" value="ALUMINUM-ACTIVATED MALATE TRANSPORTER 10"/>
    <property type="match status" value="1"/>
</dbReference>
<dbReference type="Proteomes" id="UP000283530">
    <property type="component" value="Unassembled WGS sequence"/>
</dbReference>
<evidence type="ECO:0000256" key="3">
    <source>
        <dbReference type="ARBA" id="ARBA00022448"/>
    </source>
</evidence>
<feature type="transmembrane region" description="Helical" evidence="10">
    <location>
        <begin position="128"/>
        <end position="147"/>
    </location>
</feature>
<keyword evidence="3" id="KW-0813">Transport</keyword>
<dbReference type="Pfam" id="PF11744">
    <property type="entry name" value="ALMT"/>
    <property type="match status" value="1"/>
</dbReference>
<dbReference type="AlphaFoldDB" id="A0A3S3MW68"/>
<evidence type="ECO:0000256" key="5">
    <source>
        <dbReference type="ARBA" id="ARBA00022989"/>
    </source>
</evidence>
<name>A0A3S3MW68_9MAGN</name>
<feature type="region of interest" description="Disordered" evidence="9">
    <location>
        <begin position="1"/>
        <end position="21"/>
    </location>
</feature>
<keyword evidence="4 10" id="KW-0812">Transmembrane</keyword>
<feature type="transmembrane region" description="Helical" evidence="10">
    <location>
        <begin position="159"/>
        <end position="178"/>
    </location>
</feature>
<dbReference type="OrthoDB" id="68611at2759"/>